<feature type="compositionally biased region" description="Acidic residues" evidence="1">
    <location>
        <begin position="84"/>
        <end position="134"/>
    </location>
</feature>
<keyword evidence="3" id="KW-1185">Reference proteome</keyword>
<evidence type="ECO:0008006" key="4">
    <source>
        <dbReference type="Google" id="ProtNLM"/>
    </source>
</evidence>
<name>A0A8E2E043_9PEZI</name>
<dbReference type="Proteomes" id="UP000250266">
    <property type="component" value="Unassembled WGS sequence"/>
</dbReference>
<gene>
    <name evidence="2" type="ORF">K432DRAFT_468259</name>
</gene>
<reference evidence="2 3" key="1">
    <citation type="journal article" date="2016" name="Nat. Commun.">
        <title>Ectomycorrhizal ecology is imprinted in the genome of the dominant symbiotic fungus Cenococcum geophilum.</title>
        <authorList>
            <consortium name="DOE Joint Genome Institute"/>
            <person name="Peter M."/>
            <person name="Kohler A."/>
            <person name="Ohm R.A."/>
            <person name="Kuo A."/>
            <person name="Krutzmann J."/>
            <person name="Morin E."/>
            <person name="Arend M."/>
            <person name="Barry K.W."/>
            <person name="Binder M."/>
            <person name="Choi C."/>
            <person name="Clum A."/>
            <person name="Copeland A."/>
            <person name="Grisel N."/>
            <person name="Haridas S."/>
            <person name="Kipfer T."/>
            <person name="LaButti K."/>
            <person name="Lindquist E."/>
            <person name="Lipzen A."/>
            <person name="Maire R."/>
            <person name="Meier B."/>
            <person name="Mihaltcheva S."/>
            <person name="Molinier V."/>
            <person name="Murat C."/>
            <person name="Poggeler S."/>
            <person name="Quandt C.A."/>
            <person name="Sperisen C."/>
            <person name="Tritt A."/>
            <person name="Tisserant E."/>
            <person name="Crous P.W."/>
            <person name="Henrissat B."/>
            <person name="Nehls U."/>
            <person name="Egli S."/>
            <person name="Spatafora J.W."/>
            <person name="Grigoriev I.V."/>
            <person name="Martin F.M."/>
        </authorList>
    </citation>
    <scope>NUCLEOTIDE SEQUENCE [LARGE SCALE GENOMIC DNA]</scope>
    <source>
        <strain evidence="2 3">CBS 459.81</strain>
    </source>
</reference>
<dbReference type="EMBL" id="KV745407">
    <property type="protein sequence ID" value="OCK74828.1"/>
    <property type="molecule type" value="Genomic_DNA"/>
</dbReference>
<sequence length="315" mass="35510">MVMFMIGPKEKVFHIGSAALHNQSEYYAIALTDPPEAAIRLPEISEQTFEIVHAWIKYRDLTTTEEANAAGLGAAAEATPLVEAEAEEEKEGEQEEDEEEDDEKEEEEGDDDGGDDDDDDEDSEYGSDGDDDNDGNYGIHSTYRSSSNKKPRFNEVFVELLEVYIFAYEKGIKGLRKSIITKLEAVYDVATEIPCIDILQRAAEKLPAKSPMITFILYCYARHTDLENIDDETRMLIASLPRAVLLAWLVIVHHVARQRSGNLGGERPDPFLEDFNPCMYHEHEDGTPEGLMEAAECRKQYEDELEETYGGQLNL</sequence>
<feature type="region of interest" description="Disordered" evidence="1">
    <location>
        <begin position="74"/>
        <end position="147"/>
    </location>
</feature>
<accession>A0A8E2E043</accession>
<evidence type="ECO:0000313" key="3">
    <source>
        <dbReference type="Proteomes" id="UP000250266"/>
    </source>
</evidence>
<proteinExistence type="predicted"/>
<evidence type="ECO:0000256" key="1">
    <source>
        <dbReference type="SAM" id="MobiDB-lite"/>
    </source>
</evidence>
<protein>
    <recommendedName>
        <fullName evidence="4">BTB domain-containing protein</fullName>
    </recommendedName>
</protein>
<organism evidence="2 3">
    <name type="scientific">Lepidopterella palustris CBS 459.81</name>
    <dbReference type="NCBI Taxonomy" id="1314670"/>
    <lineage>
        <taxon>Eukaryota</taxon>
        <taxon>Fungi</taxon>
        <taxon>Dikarya</taxon>
        <taxon>Ascomycota</taxon>
        <taxon>Pezizomycotina</taxon>
        <taxon>Dothideomycetes</taxon>
        <taxon>Pleosporomycetidae</taxon>
        <taxon>Mytilinidiales</taxon>
        <taxon>Argynnaceae</taxon>
        <taxon>Lepidopterella</taxon>
    </lineage>
</organism>
<evidence type="ECO:0000313" key="2">
    <source>
        <dbReference type="EMBL" id="OCK74828.1"/>
    </source>
</evidence>
<dbReference type="AlphaFoldDB" id="A0A8E2E043"/>